<sequence length="165" mass="17661">MDSFANVDVNYPDGQTNKTVVPAEIQARGFKPPIRTATGELEKGDNLAANHLNFILNDIYNKLGASRQIEKKSGDNQNGYVQYSNGDVEMWGIASTPASGMIVVNYPVNIPAATRDIQLTDIGDLYSVGVRVGGNPTSSGFTLYASNSSGAGVVRAVFWKATYHG</sequence>
<organism evidence="1 2">
    <name type="scientific">Pantoea phage vB_PagM_PSKM</name>
    <dbReference type="NCBI Taxonomy" id="2588094"/>
    <lineage>
        <taxon>Viruses</taxon>
        <taxon>Duplodnaviria</taxon>
        <taxon>Heunggongvirae</taxon>
        <taxon>Uroviricota</taxon>
        <taxon>Caudoviricetes</taxon>
        <taxon>Dibbivirus</taxon>
        <taxon>Dibbivirus PSKM</taxon>
    </lineage>
</organism>
<proteinExistence type="predicted"/>
<evidence type="ECO:0000313" key="1">
    <source>
        <dbReference type="EMBL" id="QDH45784.1"/>
    </source>
</evidence>
<accession>A0A513ZYL7</accession>
<evidence type="ECO:0000313" key="2">
    <source>
        <dbReference type="Proteomes" id="UP000318728"/>
    </source>
</evidence>
<reference evidence="1 2" key="1">
    <citation type="submission" date="2019-04" db="EMBL/GenBank/DDBJ databases">
        <title>Complete genome sequence of Pantoea sp. infecting bacteriophage vB_PagM_PSKM.</title>
        <authorList>
            <person name="Truncaite L."/>
            <person name="Simoliuniene M."/>
            <person name="Zajanckauskaite A."/>
            <person name="Meskys R."/>
            <person name="Simoliunas E."/>
        </authorList>
    </citation>
    <scope>NUCLEOTIDE SEQUENCE [LARGE SCALE GENOMIC DNA]</scope>
    <source>
        <strain evidence="1">PSKM</strain>
    </source>
</reference>
<dbReference type="EMBL" id="MK798144">
    <property type="protein sequence ID" value="QDH45784.1"/>
    <property type="molecule type" value="Genomic_DNA"/>
</dbReference>
<dbReference type="Proteomes" id="UP000318728">
    <property type="component" value="Segment"/>
</dbReference>
<keyword evidence="2" id="KW-1185">Reference proteome</keyword>
<protein>
    <submittedName>
        <fullName evidence="1">Structural protein</fullName>
    </submittedName>
</protein>
<dbReference type="Gene3D" id="2.60.40.3940">
    <property type="match status" value="1"/>
</dbReference>
<gene>
    <name evidence="1" type="ORF">PSKM_gp27</name>
</gene>
<name>A0A513ZYL7_9CAUD</name>